<dbReference type="InterPro" id="IPR001007">
    <property type="entry name" value="VWF_dom"/>
</dbReference>
<dbReference type="SMART" id="SM00214">
    <property type="entry name" value="VWC"/>
    <property type="match status" value="2"/>
</dbReference>
<dbReference type="GO" id="GO:0045202">
    <property type="term" value="C:synapse"/>
    <property type="evidence" value="ECO:0007669"/>
    <property type="project" value="UniProtKB-SubCell"/>
</dbReference>
<dbReference type="AlphaFoldDB" id="A0A210QP36"/>
<gene>
    <name evidence="3" type="ORF">KP79_PYT19393</name>
</gene>
<dbReference type="GO" id="GO:0032281">
    <property type="term" value="C:AMPA glutamate receptor complex"/>
    <property type="evidence" value="ECO:0007669"/>
    <property type="project" value="TreeGrafter"/>
</dbReference>
<keyword evidence="1" id="KW-0732">Signal</keyword>
<dbReference type="PROSITE" id="PS01208">
    <property type="entry name" value="VWFC_1"/>
    <property type="match status" value="1"/>
</dbReference>
<dbReference type="Gene3D" id="2.10.70.10">
    <property type="entry name" value="Complement Module, domain 1"/>
    <property type="match status" value="1"/>
</dbReference>
<dbReference type="Proteomes" id="UP000242188">
    <property type="component" value="Unassembled WGS sequence"/>
</dbReference>
<sequence length="253" mass="27352">MDVNTMVFVVTCLSATSAFVLENRPVYPTPHITPPTCSKNGTIYNQGDGIPSDPCSTCSCQSGRISCIYQDCPYPDVGNQCVDPVSFASGCRRCPNGPNCRYGNLTIPYGLDVRVDEWKICRCSGGGEPTCRFSGCIYQKKFYSEGIFYPSPCERCQCDSYSNMVHCSLNKCTTEPLLCVDAIVEPGNCCHVCPNGPNCFAGNKKIPAGQDYNDGSQICRCPEPNPNLHFGSFGPQAVCKLVGPMAPPSTTNP</sequence>
<dbReference type="PANTHER" id="PTHR46252">
    <property type="entry name" value="BRORIN FAMILY MEMBER"/>
    <property type="match status" value="1"/>
</dbReference>
<evidence type="ECO:0000259" key="2">
    <source>
        <dbReference type="PROSITE" id="PS50184"/>
    </source>
</evidence>
<dbReference type="OrthoDB" id="10039907at2759"/>
<keyword evidence="4" id="KW-1185">Reference proteome</keyword>
<name>A0A210QP36_MIZYE</name>
<evidence type="ECO:0000313" key="3">
    <source>
        <dbReference type="EMBL" id="OWF50468.1"/>
    </source>
</evidence>
<evidence type="ECO:0000256" key="1">
    <source>
        <dbReference type="SAM" id="SignalP"/>
    </source>
</evidence>
<evidence type="ECO:0000313" key="4">
    <source>
        <dbReference type="Proteomes" id="UP000242188"/>
    </source>
</evidence>
<dbReference type="SUPFAM" id="SSF57603">
    <property type="entry name" value="FnI-like domain"/>
    <property type="match status" value="2"/>
</dbReference>
<feature type="signal peptide" evidence="1">
    <location>
        <begin position="1"/>
        <end position="18"/>
    </location>
</feature>
<dbReference type="PROSITE" id="PS50184">
    <property type="entry name" value="VWFC_2"/>
    <property type="match status" value="1"/>
</dbReference>
<dbReference type="InterPro" id="IPR042979">
    <property type="entry name" value="VWC2/VWC2L"/>
</dbReference>
<reference evidence="3 4" key="1">
    <citation type="journal article" date="2017" name="Nat. Ecol. Evol.">
        <title>Scallop genome provides insights into evolution of bilaterian karyotype and development.</title>
        <authorList>
            <person name="Wang S."/>
            <person name="Zhang J."/>
            <person name="Jiao W."/>
            <person name="Li J."/>
            <person name="Xun X."/>
            <person name="Sun Y."/>
            <person name="Guo X."/>
            <person name="Huan P."/>
            <person name="Dong B."/>
            <person name="Zhang L."/>
            <person name="Hu X."/>
            <person name="Sun X."/>
            <person name="Wang J."/>
            <person name="Zhao C."/>
            <person name="Wang Y."/>
            <person name="Wang D."/>
            <person name="Huang X."/>
            <person name="Wang R."/>
            <person name="Lv J."/>
            <person name="Li Y."/>
            <person name="Zhang Z."/>
            <person name="Liu B."/>
            <person name="Lu W."/>
            <person name="Hui Y."/>
            <person name="Liang J."/>
            <person name="Zhou Z."/>
            <person name="Hou R."/>
            <person name="Li X."/>
            <person name="Liu Y."/>
            <person name="Li H."/>
            <person name="Ning X."/>
            <person name="Lin Y."/>
            <person name="Zhao L."/>
            <person name="Xing Q."/>
            <person name="Dou J."/>
            <person name="Li Y."/>
            <person name="Mao J."/>
            <person name="Guo H."/>
            <person name="Dou H."/>
            <person name="Li T."/>
            <person name="Mu C."/>
            <person name="Jiang W."/>
            <person name="Fu Q."/>
            <person name="Fu X."/>
            <person name="Miao Y."/>
            <person name="Liu J."/>
            <person name="Yu Q."/>
            <person name="Li R."/>
            <person name="Liao H."/>
            <person name="Li X."/>
            <person name="Kong Y."/>
            <person name="Jiang Z."/>
            <person name="Chourrout D."/>
            <person name="Li R."/>
            <person name="Bao Z."/>
        </authorList>
    </citation>
    <scope>NUCLEOTIDE SEQUENCE [LARGE SCALE GENOMIC DNA]</scope>
    <source>
        <strain evidence="3 4">PY_sf001</strain>
    </source>
</reference>
<dbReference type="Pfam" id="PF23334">
    <property type="entry name" value="VWC2L_2nd"/>
    <property type="match status" value="2"/>
</dbReference>
<feature type="chain" id="PRO_5012758437" evidence="1">
    <location>
        <begin position="19"/>
        <end position="253"/>
    </location>
</feature>
<dbReference type="GO" id="GO:0030514">
    <property type="term" value="P:negative regulation of BMP signaling pathway"/>
    <property type="evidence" value="ECO:0007669"/>
    <property type="project" value="TreeGrafter"/>
</dbReference>
<dbReference type="GO" id="GO:0005615">
    <property type="term" value="C:extracellular space"/>
    <property type="evidence" value="ECO:0007669"/>
    <property type="project" value="TreeGrafter"/>
</dbReference>
<accession>A0A210QP36</accession>
<dbReference type="PANTHER" id="PTHR46252:SF3">
    <property type="entry name" value="KIELIN_CHORDIN-LIKE PROTEIN"/>
    <property type="match status" value="1"/>
</dbReference>
<protein>
    <submittedName>
        <fullName evidence="3">von Willebrand factor C domain-containing protein 2-like</fullName>
    </submittedName>
</protein>
<comment type="caution">
    <text evidence="3">The sequence shown here is derived from an EMBL/GenBank/DDBJ whole genome shotgun (WGS) entry which is preliminary data.</text>
</comment>
<organism evidence="3 4">
    <name type="scientific">Mizuhopecten yessoensis</name>
    <name type="common">Japanese scallop</name>
    <name type="synonym">Patinopecten yessoensis</name>
    <dbReference type="NCBI Taxonomy" id="6573"/>
    <lineage>
        <taxon>Eukaryota</taxon>
        <taxon>Metazoa</taxon>
        <taxon>Spiralia</taxon>
        <taxon>Lophotrochozoa</taxon>
        <taxon>Mollusca</taxon>
        <taxon>Bivalvia</taxon>
        <taxon>Autobranchia</taxon>
        <taxon>Pteriomorphia</taxon>
        <taxon>Pectinida</taxon>
        <taxon>Pectinoidea</taxon>
        <taxon>Pectinidae</taxon>
        <taxon>Mizuhopecten</taxon>
    </lineage>
</organism>
<feature type="domain" description="VWFC" evidence="2">
    <location>
        <begin position="35"/>
        <end position="101"/>
    </location>
</feature>
<proteinExistence type="predicted"/>
<dbReference type="EMBL" id="NEDP02002599">
    <property type="protein sequence ID" value="OWF50468.1"/>
    <property type="molecule type" value="Genomic_DNA"/>
</dbReference>